<dbReference type="AlphaFoldDB" id="A0A831W3X0"/>
<protein>
    <submittedName>
        <fullName evidence="2">Glycosyltransferase</fullName>
    </submittedName>
</protein>
<reference evidence="2" key="1">
    <citation type="journal article" date="2020" name="mSystems">
        <title>Genome- and Community-Level Interaction Insights into Carbon Utilization and Element Cycling Functions of Hydrothermarchaeota in Hydrothermal Sediment.</title>
        <authorList>
            <person name="Zhou Z."/>
            <person name="Liu Y."/>
            <person name="Xu W."/>
            <person name="Pan J."/>
            <person name="Luo Z.H."/>
            <person name="Li M."/>
        </authorList>
    </citation>
    <scope>NUCLEOTIDE SEQUENCE [LARGE SCALE GENOMIC DNA]</scope>
    <source>
        <strain evidence="2">HyVt-443</strain>
    </source>
</reference>
<comment type="caution">
    <text evidence="2">The sequence shown here is derived from an EMBL/GenBank/DDBJ whole genome shotgun (WGS) entry which is preliminary data.</text>
</comment>
<dbReference type="EMBL" id="DRKP01000013">
    <property type="protein sequence ID" value="HEB95028.1"/>
    <property type="molecule type" value="Genomic_DNA"/>
</dbReference>
<organism evidence="2">
    <name type="scientific">Sedimenticola thiotaurini</name>
    <dbReference type="NCBI Taxonomy" id="1543721"/>
    <lineage>
        <taxon>Bacteria</taxon>
        <taxon>Pseudomonadati</taxon>
        <taxon>Pseudomonadota</taxon>
        <taxon>Gammaproteobacteria</taxon>
        <taxon>Chromatiales</taxon>
        <taxon>Sedimenticolaceae</taxon>
        <taxon>Sedimenticola</taxon>
    </lineage>
</organism>
<evidence type="ECO:0000259" key="1">
    <source>
        <dbReference type="Pfam" id="PF13579"/>
    </source>
</evidence>
<dbReference type="PANTHER" id="PTHR12526:SF638">
    <property type="entry name" value="SPORE COAT PROTEIN SA"/>
    <property type="match status" value="1"/>
</dbReference>
<dbReference type="Pfam" id="PF13692">
    <property type="entry name" value="Glyco_trans_1_4"/>
    <property type="match status" value="1"/>
</dbReference>
<proteinExistence type="predicted"/>
<dbReference type="Gene3D" id="3.40.50.2000">
    <property type="entry name" value="Glycogen Phosphorylase B"/>
    <property type="match status" value="2"/>
</dbReference>
<gene>
    <name evidence="2" type="ORF">ENI96_01195</name>
</gene>
<dbReference type="PANTHER" id="PTHR12526">
    <property type="entry name" value="GLYCOSYLTRANSFERASE"/>
    <property type="match status" value="1"/>
</dbReference>
<accession>A0A831W3X0</accession>
<dbReference type="CDD" id="cd03801">
    <property type="entry name" value="GT4_PimA-like"/>
    <property type="match status" value="1"/>
</dbReference>
<sequence>MRILMVEASGRGFLCHYAHALSLGLHQEGHGIRLVTGDRDELAGWRVPFPKSACLRSGRQSWRCLRRMVRRYRPEIVHLQWIDNPFLAIGFVLWARRRGVRVVYTPHNILPHRARWLTMPAYRVLYHHVDRIVARDRHIAWGLEEILDAPRRRMVFLPGSPNLLAHPYLHPHHTGAGPAELPGRGPGEFRLLFFGHGCRRKGLQQLFEAVAAGDWPDSIHLVVAGEEVLDGISPEVLARARRSLRVTILNRYLPPQEVAALFESSDLMLMPYVKLCKSPLTDMAAAFRLPVLRSDRVQGARFSDGLHGFTIPHDDAGALRRALRDIVSRPRQLAAMRQAMEREGDIEQSVRRLAQGHSMLYQDLVLSPPRVRDRDRLTLAEEG</sequence>
<dbReference type="GO" id="GO:0016757">
    <property type="term" value="F:glycosyltransferase activity"/>
    <property type="evidence" value="ECO:0007669"/>
    <property type="project" value="UniProtKB-ARBA"/>
</dbReference>
<name>A0A831W3X0_9GAMM</name>
<dbReference type="Pfam" id="PF13579">
    <property type="entry name" value="Glyco_trans_4_4"/>
    <property type="match status" value="1"/>
</dbReference>
<dbReference type="Proteomes" id="UP000886251">
    <property type="component" value="Unassembled WGS sequence"/>
</dbReference>
<dbReference type="SUPFAM" id="SSF53756">
    <property type="entry name" value="UDP-Glycosyltransferase/glycogen phosphorylase"/>
    <property type="match status" value="1"/>
</dbReference>
<feature type="domain" description="Glycosyltransferase subfamily 4-like N-terminal" evidence="1">
    <location>
        <begin position="17"/>
        <end position="158"/>
    </location>
</feature>
<evidence type="ECO:0000313" key="2">
    <source>
        <dbReference type="EMBL" id="HEB95028.1"/>
    </source>
</evidence>
<dbReference type="InterPro" id="IPR028098">
    <property type="entry name" value="Glyco_trans_4-like_N"/>
</dbReference>